<accession>A0ABP6NWH5</accession>
<gene>
    <name evidence="1" type="ORF">GCM10010531_09130</name>
</gene>
<name>A0ABP6NWH5_9ACTN</name>
<comment type="caution">
    <text evidence="1">The sequence shown here is derived from an EMBL/GenBank/DDBJ whole genome shotgun (WGS) entry which is preliminary data.</text>
</comment>
<evidence type="ECO:0000313" key="1">
    <source>
        <dbReference type="EMBL" id="GAA3159857.1"/>
    </source>
</evidence>
<sequence>MTRLGLPAFVGVPPYVPTVTAVSSPPLLPEAYARWQERLAQSFFAGRGHQPVVLFVDRDELQRLSDPGEDGARSLAAAVRDIVDVARGAGMFGRAQRLESLWRQGTRDMPPPTLPILALSVLAASEMRTDSSARRNAYYKRLVGILVPDSEDEAGEIRLLMALRNGGAFLAVVEMWEQLDRWLVEKDGAFGISTIRAGVANESRIGYPLSQTLVRRSDRAALTRFFSTARLKSAGVPSADSLLRMLRRWVTHRGHGLTDRFIESLHDDGVLPILGPLLHDLATAWDGKIITAEGLRRLDLRLALDLDDACGWWVISAVRDLPGDLLKGVSDGHPFEARITTDVHSTMYRTEGMPPVHASTLAAGLAARGERCVAEFQPAKVLVLASNADAGGWMSIDSVQPFEEHVFVAATDAARAVSQALRSAADPGWRPLDPAFTAKLLGSGFSIFDRVVFSDQERLDSALAAMPGALASGLRRGAAVRPRLIGGLPIDRRIAPNIYLAGGEPDLVLPVTDETRYVEVSLDGMASRLRASLFPIPLCRFQGGMESGEHTVNADEETLTFVVERGSIDDRAPENVASIGWVEGVLQENATDAVAICGAMISDAEIDRPELARRGSALTVLISAAGRMTKVSDPPPPTLPGLTFAFFELPSSTAVWLAQKRTAGWTVTKLRSAEPAFRGLTDADRALWEELYVGVQNPSPLWRLYGRAWERCRAR</sequence>
<keyword evidence="2" id="KW-1185">Reference proteome</keyword>
<reference evidence="2" key="1">
    <citation type="journal article" date="2019" name="Int. J. Syst. Evol. Microbiol.">
        <title>The Global Catalogue of Microorganisms (GCM) 10K type strain sequencing project: providing services to taxonomists for standard genome sequencing and annotation.</title>
        <authorList>
            <consortium name="The Broad Institute Genomics Platform"/>
            <consortium name="The Broad Institute Genome Sequencing Center for Infectious Disease"/>
            <person name="Wu L."/>
            <person name="Ma J."/>
        </authorList>
    </citation>
    <scope>NUCLEOTIDE SEQUENCE [LARGE SCALE GENOMIC DNA]</scope>
    <source>
        <strain evidence="2">JCM 15614</strain>
    </source>
</reference>
<dbReference type="Proteomes" id="UP001499924">
    <property type="component" value="Unassembled WGS sequence"/>
</dbReference>
<dbReference type="EMBL" id="BAAAVV010000002">
    <property type="protein sequence ID" value="GAA3159857.1"/>
    <property type="molecule type" value="Genomic_DNA"/>
</dbReference>
<proteinExistence type="predicted"/>
<protein>
    <submittedName>
        <fullName evidence="1">Uncharacterized protein</fullName>
    </submittedName>
</protein>
<organism evidence="1 2">
    <name type="scientific">Blastococcus jejuensis</name>
    <dbReference type="NCBI Taxonomy" id="351224"/>
    <lineage>
        <taxon>Bacteria</taxon>
        <taxon>Bacillati</taxon>
        <taxon>Actinomycetota</taxon>
        <taxon>Actinomycetes</taxon>
        <taxon>Geodermatophilales</taxon>
        <taxon>Geodermatophilaceae</taxon>
        <taxon>Blastococcus</taxon>
    </lineage>
</organism>
<evidence type="ECO:0000313" key="2">
    <source>
        <dbReference type="Proteomes" id="UP001499924"/>
    </source>
</evidence>